<dbReference type="SUPFAM" id="SSF51735">
    <property type="entry name" value="NAD(P)-binding Rossmann-fold domains"/>
    <property type="match status" value="1"/>
</dbReference>
<dbReference type="InterPro" id="IPR036291">
    <property type="entry name" value="NAD(P)-bd_dom_sf"/>
</dbReference>
<keyword evidence="6" id="KW-0007">Acetylation</keyword>
<evidence type="ECO:0000313" key="9">
    <source>
        <dbReference type="Proteomes" id="UP000029734"/>
    </source>
</evidence>
<reference evidence="8 9" key="2">
    <citation type="submission" date="2014-10" db="EMBL/GenBank/DDBJ databases">
        <title>Comparative genomics of the Paenibacillus odorifer group.</title>
        <authorList>
            <person name="Tsai Y.-C."/>
            <person name="Martin N."/>
            <person name="Korlach J."/>
            <person name="Wiedmann M."/>
        </authorList>
    </citation>
    <scope>NUCLEOTIDE SEQUENCE [LARGE SCALE GENOMIC DNA]</scope>
    <source>
        <strain evidence="8 9">DSM 18334</strain>
    </source>
</reference>
<dbReference type="GO" id="GO:0016491">
    <property type="term" value="F:oxidoreductase activity"/>
    <property type="evidence" value="ECO:0007669"/>
    <property type="project" value="InterPro"/>
</dbReference>
<dbReference type="InterPro" id="IPR020843">
    <property type="entry name" value="ER"/>
</dbReference>
<evidence type="ECO:0000256" key="6">
    <source>
        <dbReference type="ARBA" id="ARBA00022990"/>
    </source>
</evidence>
<dbReference type="OrthoDB" id="9792162at2"/>
<dbReference type="STRING" id="268407.PWYN_13105"/>
<keyword evidence="4" id="KW-0521">NADP</keyword>
<dbReference type="Proteomes" id="UP000029734">
    <property type="component" value="Unassembled WGS sequence"/>
</dbReference>
<dbReference type="PROSITE" id="PS01162">
    <property type="entry name" value="QOR_ZETA_CRYSTAL"/>
    <property type="match status" value="1"/>
</dbReference>
<dbReference type="InterPro" id="IPR002364">
    <property type="entry name" value="Quin_OxRdtase/zeta-crystal_CS"/>
</dbReference>
<dbReference type="GO" id="GO:0005737">
    <property type="term" value="C:cytoplasm"/>
    <property type="evidence" value="ECO:0007669"/>
    <property type="project" value="UniProtKB-SubCell"/>
</dbReference>
<dbReference type="GO" id="GO:0003723">
    <property type="term" value="F:RNA binding"/>
    <property type="evidence" value="ECO:0007669"/>
    <property type="project" value="UniProtKB-KW"/>
</dbReference>
<evidence type="ECO:0000256" key="2">
    <source>
        <dbReference type="ARBA" id="ARBA00011881"/>
    </source>
</evidence>
<dbReference type="SMART" id="SM00829">
    <property type="entry name" value="PKS_ER"/>
    <property type="match status" value="1"/>
</dbReference>
<evidence type="ECO:0000256" key="4">
    <source>
        <dbReference type="ARBA" id="ARBA00022857"/>
    </source>
</evidence>
<evidence type="ECO:0000256" key="5">
    <source>
        <dbReference type="ARBA" id="ARBA00022884"/>
    </source>
</evidence>
<dbReference type="Gene3D" id="3.90.180.10">
    <property type="entry name" value="Medium-chain alcohol dehydrogenases, catalytic domain"/>
    <property type="match status" value="1"/>
</dbReference>
<dbReference type="InterPro" id="IPR013149">
    <property type="entry name" value="ADH-like_C"/>
</dbReference>
<dbReference type="PANTHER" id="PTHR44154:SF1">
    <property type="entry name" value="QUINONE OXIDOREDUCTASE"/>
    <property type="match status" value="1"/>
</dbReference>
<comment type="subunit">
    <text evidence="2">Homotetramer.</text>
</comment>
<evidence type="ECO:0000256" key="1">
    <source>
        <dbReference type="ARBA" id="ARBA00004496"/>
    </source>
</evidence>
<dbReference type="PANTHER" id="PTHR44154">
    <property type="entry name" value="QUINONE OXIDOREDUCTASE"/>
    <property type="match status" value="1"/>
</dbReference>
<keyword evidence="9" id="KW-1185">Reference proteome</keyword>
<keyword evidence="5" id="KW-0694">RNA-binding</keyword>
<dbReference type="InterPro" id="IPR051603">
    <property type="entry name" value="Zinc-ADH_QOR/CCCR"/>
</dbReference>
<proteinExistence type="predicted"/>
<evidence type="ECO:0000256" key="3">
    <source>
        <dbReference type="ARBA" id="ARBA00022490"/>
    </source>
</evidence>
<dbReference type="eggNOG" id="COG0604">
    <property type="taxonomic scope" value="Bacteria"/>
</dbReference>
<dbReference type="Gene3D" id="3.40.50.720">
    <property type="entry name" value="NAD(P)-binding Rossmann-like Domain"/>
    <property type="match status" value="1"/>
</dbReference>
<accession>A0A098MC88</accession>
<dbReference type="InterPro" id="IPR011032">
    <property type="entry name" value="GroES-like_sf"/>
</dbReference>
<name>A0A098MC88_9BACL</name>
<dbReference type="SUPFAM" id="SSF50129">
    <property type="entry name" value="GroES-like"/>
    <property type="match status" value="1"/>
</dbReference>
<feature type="domain" description="Enoyl reductase (ER)" evidence="7">
    <location>
        <begin position="11"/>
        <end position="327"/>
    </location>
</feature>
<organism evidence="8 9">
    <name type="scientific">Paenibacillus wynnii</name>
    <dbReference type="NCBI Taxonomy" id="268407"/>
    <lineage>
        <taxon>Bacteria</taxon>
        <taxon>Bacillati</taxon>
        <taxon>Bacillota</taxon>
        <taxon>Bacilli</taxon>
        <taxon>Bacillales</taxon>
        <taxon>Paenibacillaceae</taxon>
        <taxon>Paenibacillus</taxon>
    </lineage>
</organism>
<comment type="caution">
    <text evidence="8">The sequence shown here is derived from an EMBL/GenBank/DDBJ whole genome shotgun (WGS) entry which is preliminary data.</text>
</comment>
<dbReference type="InterPro" id="IPR013154">
    <property type="entry name" value="ADH-like_N"/>
</dbReference>
<dbReference type="GO" id="GO:0008270">
    <property type="term" value="F:zinc ion binding"/>
    <property type="evidence" value="ECO:0007669"/>
    <property type="project" value="InterPro"/>
</dbReference>
<keyword evidence="3" id="KW-0963">Cytoplasm</keyword>
<dbReference type="AlphaFoldDB" id="A0A098MC88"/>
<evidence type="ECO:0000259" key="7">
    <source>
        <dbReference type="SMART" id="SM00829"/>
    </source>
</evidence>
<dbReference type="Pfam" id="PF08240">
    <property type="entry name" value="ADH_N"/>
    <property type="match status" value="1"/>
</dbReference>
<dbReference type="Pfam" id="PF00107">
    <property type="entry name" value="ADH_zinc_N"/>
    <property type="match status" value="1"/>
</dbReference>
<reference evidence="8 9" key="1">
    <citation type="submission" date="2014-08" db="EMBL/GenBank/DDBJ databases">
        <authorList>
            <person name="den Bakker H.C."/>
        </authorList>
    </citation>
    <scope>NUCLEOTIDE SEQUENCE [LARGE SCALE GENOMIC DNA]</scope>
    <source>
        <strain evidence="8 9">DSM 18334</strain>
    </source>
</reference>
<comment type="subcellular location">
    <subcellularLocation>
        <location evidence="1">Cytoplasm</location>
    </subcellularLocation>
</comment>
<dbReference type="EMBL" id="JQCR01000002">
    <property type="protein sequence ID" value="KGE20165.1"/>
    <property type="molecule type" value="Genomic_DNA"/>
</dbReference>
<dbReference type="CDD" id="cd08271">
    <property type="entry name" value="MDR5"/>
    <property type="match status" value="1"/>
</dbReference>
<sequence length="330" mass="35382">MMKAVVLTKPGAPDTLTVVSDQPIPKPKAGEIRVRVHAVGLNPVDYKLAMNGHPRWEYPFIPGVDVAGVVDEVGEGVSQWYIGDRVVYHGDFTKPGGFAEYSITTAHTVAAIPDGISFEDAAAFPCAGLTAYQAILRKMHMRPGQSILIHAGSGGVGGYAIQLAKLCGASTIITTASPQNEEYVRGLGADIVIDYNTEEVYARVMSVTDGQGVDLILNSVNRATAQKDLSILSFGGQLACIAGAPETVADFQPSTKTFTIHKLMLGGAHGSGNRKEEEDLPVMMEHFLSLMLEKKIDPLVKQVISLDEIPYGLKRLSEKHVQGKIVAQIS</sequence>
<evidence type="ECO:0000313" key="8">
    <source>
        <dbReference type="EMBL" id="KGE20165.1"/>
    </source>
</evidence>
<gene>
    <name evidence="8" type="ORF">PWYN_13105</name>
</gene>
<protein>
    <submittedName>
        <fullName evidence="8">Zinc-binding alcohol dehydrogenase</fullName>
    </submittedName>
</protein>